<dbReference type="NCBIfam" id="NF005559">
    <property type="entry name" value="PRK07231.1"/>
    <property type="match status" value="1"/>
</dbReference>
<dbReference type="InterPro" id="IPR050259">
    <property type="entry name" value="SDR"/>
</dbReference>
<comment type="catalytic activity">
    <reaction evidence="10 13">
        <text>a (3R)-hydroxyacyl-[ACP] + NADP(+) = a 3-oxoacyl-[ACP] + NADPH + H(+)</text>
        <dbReference type="Rhea" id="RHEA:17397"/>
        <dbReference type="Rhea" id="RHEA-COMP:9916"/>
        <dbReference type="Rhea" id="RHEA-COMP:9945"/>
        <dbReference type="ChEBI" id="CHEBI:15378"/>
        <dbReference type="ChEBI" id="CHEBI:57783"/>
        <dbReference type="ChEBI" id="CHEBI:58349"/>
        <dbReference type="ChEBI" id="CHEBI:78776"/>
        <dbReference type="ChEBI" id="CHEBI:78827"/>
        <dbReference type="EC" id="1.1.1.100"/>
    </reaction>
</comment>
<dbReference type="PANTHER" id="PTHR42879">
    <property type="entry name" value="3-OXOACYL-(ACYL-CARRIER-PROTEIN) REDUCTASE"/>
    <property type="match status" value="1"/>
</dbReference>
<dbReference type="InterPro" id="IPR002347">
    <property type="entry name" value="SDR_fam"/>
</dbReference>
<dbReference type="EMBL" id="VULR01000001">
    <property type="protein sequence ID" value="MSS42279.1"/>
    <property type="molecule type" value="Genomic_DNA"/>
</dbReference>
<dbReference type="NCBIfam" id="TIGR01830">
    <property type="entry name" value="3oxo_ACP_reduc"/>
    <property type="match status" value="1"/>
</dbReference>
<dbReference type="PROSITE" id="PS00061">
    <property type="entry name" value="ADH_SHORT"/>
    <property type="match status" value="1"/>
</dbReference>
<dbReference type="NCBIfam" id="NF004197">
    <property type="entry name" value="PRK05653.1-1"/>
    <property type="match status" value="1"/>
</dbReference>
<evidence type="ECO:0000256" key="10">
    <source>
        <dbReference type="ARBA" id="ARBA00048508"/>
    </source>
</evidence>
<feature type="domain" description="Ketoreductase" evidence="14">
    <location>
        <begin position="5"/>
        <end position="185"/>
    </location>
</feature>
<evidence type="ECO:0000256" key="3">
    <source>
        <dbReference type="ARBA" id="ARBA00006484"/>
    </source>
</evidence>
<evidence type="ECO:0000313" key="15">
    <source>
        <dbReference type="EMBL" id="MSS42279.1"/>
    </source>
</evidence>
<comment type="pathway">
    <text evidence="2 13">Lipid metabolism; fatty acid biosynthesis.</text>
</comment>
<dbReference type="PRINTS" id="PR00080">
    <property type="entry name" value="SDRFAMILY"/>
</dbReference>
<keyword evidence="6 12" id="KW-0521">NADP</keyword>
<comment type="function">
    <text evidence="1 13">Catalyzes the NADPH-dependent reduction of beta-ketoacyl-ACP substrates to beta-hydroxyacyl-ACP products, the first reductive step in the elongation cycle of fatty acid biosynthesis.</text>
</comment>
<gene>
    <name evidence="15" type="primary">fabG</name>
    <name evidence="15" type="ORF">FYJ27_00820</name>
</gene>
<evidence type="ECO:0000256" key="2">
    <source>
        <dbReference type="ARBA" id="ARBA00005194"/>
    </source>
</evidence>
<dbReference type="Proteomes" id="UP000462760">
    <property type="component" value="Unassembled WGS sequence"/>
</dbReference>
<dbReference type="NCBIfam" id="NF009466">
    <property type="entry name" value="PRK12826.1-2"/>
    <property type="match status" value="1"/>
</dbReference>
<comment type="subunit">
    <text evidence="13">Homotetramer.</text>
</comment>
<feature type="binding site" evidence="12">
    <location>
        <begin position="154"/>
        <end position="158"/>
    </location>
    <ligand>
        <name>NADP(+)</name>
        <dbReference type="ChEBI" id="CHEBI:58349"/>
    </ligand>
</feature>
<evidence type="ECO:0000256" key="11">
    <source>
        <dbReference type="PIRSR" id="PIRSR611284-1"/>
    </source>
</evidence>
<dbReference type="PRINTS" id="PR00081">
    <property type="entry name" value="GDHRDH"/>
</dbReference>
<evidence type="ECO:0000256" key="13">
    <source>
        <dbReference type="RuleBase" id="RU366074"/>
    </source>
</evidence>
<evidence type="ECO:0000256" key="7">
    <source>
        <dbReference type="ARBA" id="ARBA00023002"/>
    </source>
</evidence>
<dbReference type="AlphaFoldDB" id="A0A844FE76"/>
<evidence type="ECO:0000256" key="12">
    <source>
        <dbReference type="PIRSR" id="PIRSR611284-2"/>
    </source>
</evidence>
<dbReference type="GO" id="GO:0004316">
    <property type="term" value="F:3-oxoacyl-[acyl-carrier-protein] reductase (NADPH) activity"/>
    <property type="evidence" value="ECO:0007669"/>
    <property type="project" value="UniProtKB-UniRule"/>
</dbReference>
<evidence type="ECO:0000256" key="1">
    <source>
        <dbReference type="ARBA" id="ARBA00002607"/>
    </source>
</evidence>
<dbReference type="Pfam" id="PF13561">
    <property type="entry name" value="adh_short_C2"/>
    <property type="match status" value="1"/>
</dbReference>
<dbReference type="InterPro" id="IPR057326">
    <property type="entry name" value="KR_dom"/>
</dbReference>
<dbReference type="GO" id="GO:0051287">
    <property type="term" value="F:NAD binding"/>
    <property type="evidence" value="ECO:0007669"/>
    <property type="project" value="UniProtKB-UniRule"/>
</dbReference>
<keyword evidence="4 13" id="KW-0444">Lipid biosynthesis</keyword>
<proteinExistence type="inferred from homology"/>
<keyword evidence="8 13" id="KW-0443">Lipid metabolism</keyword>
<evidence type="ECO:0000313" key="16">
    <source>
        <dbReference type="Proteomes" id="UP000462760"/>
    </source>
</evidence>
<accession>A0A844FE76</accession>
<evidence type="ECO:0000256" key="9">
    <source>
        <dbReference type="ARBA" id="ARBA00023160"/>
    </source>
</evidence>
<dbReference type="EC" id="1.1.1.100" evidence="13"/>
<feature type="binding site" evidence="12">
    <location>
        <position position="89"/>
    </location>
    <ligand>
        <name>NADP(+)</name>
        <dbReference type="ChEBI" id="CHEBI:58349"/>
    </ligand>
</feature>
<organism evidence="15 16">
    <name type="scientific">Anaerosalibacter bizertensis</name>
    <dbReference type="NCBI Taxonomy" id="932217"/>
    <lineage>
        <taxon>Bacteria</taxon>
        <taxon>Bacillati</taxon>
        <taxon>Bacillota</taxon>
        <taxon>Tissierellia</taxon>
        <taxon>Tissierellales</taxon>
        <taxon>Sporanaerobacteraceae</taxon>
        <taxon>Anaerosalibacter</taxon>
    </lineage>
</organism>
<dbReference type="Gene3D" id="3.40.50.720">
    <property type="entry name" value="NAD(P)-binding Rossmann-like Domain"/>
    <property type="match status" value="1"/>
</dbReference>
<feature type="active site" description="Proton acceptor" evidence="11">
    <location>
        <position position="154"/>
    </location>
</feature>
<comment type="caution">
    <text evidence="15">The sequence shown here is derived from an EMBL/GenBank/DDBJ whole genome shotgun (WGS) entry which is preliminary data.</text>
</comment>
<comment type="similarity">
    <text evidence="3 13">Belongs to the short-chain dehydrogenases/reductases (SDR) family.</text>
</comment>
<evidence type="ECO:0000256" key="8">
    <source>
        <dbReference type="ARBA" id="ARBA00023098"/>
    </source>
</evidence>
<keyword evidence="5 13" id="KW-0276">Fatty acid metabolism</keyword>
<dbReference type="NCBIfam" id="NF004199">
    <property type="entry name" value="PRK05653.1-4"/>
    <property type="match status" value="1"/>
</dbReference>
<dbReference type="CDD" id="cd05333">
    <property type="entry name" value="BKR_SDR_c"/>
    <property type="match status" value="1"/>
</dbReference>
<keyword evidence="7 13" id="KW-0560">Oxidoreductase</keyword>
<dbReference type="InterPro" id="IPR011284">
    <property type="entry name" value="3oxo_ACP_reduc"/>
</dbReference>
<dbReference type="SMART" id="SM00822">
    <property type="entry name" value="PKS_KR"/>
    <property type="match status" value="1"/>
</dbReference>
<sequence>MLKEKNALVTGGSRGIGRATAIELSKEGANVIITYNSNEEKAKEVIKEVEKNGVKGLAIKADVSSEEDVKSMMKTIKSQFDSIDVLVNNAGVTKDNLLIRMKSEDWDKVINTNLKGVYLCTKAVVRGMMKKRHGKIVNIASVVGISGNAGQGNYSASKAGVIGFTKSIAKELGSRGINVNGVAPGFVETDMTEVLSEDIKEQSLKLIPLNRFAKPEDIANVVVFLCSEKANYITGQIINVDGGMLM</sequence>
<name>A0A844FE76_9FIRM</name>
<feature type="binding site" evidence="12">
    <location>
        <begin position="11"/>
        <end position="14"/>
    </location>
    <ligand>
        <name>NADP(+)</name>
        <dbReference type="ChEBI" id="CHEBI:58349"/>
    </ligand>
</feature>
<evidence type="ECO:0000256" key="4">
    <source>
        <dbReference type="ARBA" id="ARBA00022516"/>
    </source>
</evidence>
<dbReference type="GO" id="GO:0006633">
    <property type="term" value="P:fatty acid biosynthetic process"/>
    <property type="evidence" value="ECO:0007669"/>
    <property type="project" value="UniProtKB-UniPathway"/>
</dbReference>
<reference evidence="15 16" key="1">
    <citation type="submission" date="2019-08" db="EMBL/GenBank/DDBJ databases">
        <title>In-depth cultivation of the pig gut microbiome towards novel bacterial diversity and tailored functional studies.</title>
        <authorList>
            <person name="Wylensek D."/>
            <person name="Hitch T.C.A."/>
            <person name="Clavel T."/>
        </authorList>
    </citation>
    <scope>NUCLEOTIDE SEQUENCE [LARGE SCALE GENOMIC DNA]</scope>
    <source>
        <strain evidence="15 16">Med78-601-WT-4W-RMD-3</strain>
    </source>
</reference>
<dbReference type="FunFam" id="3.40.50.720:FF:000037">
    <property type="entry name" value="3-oxoacyl-[acyl-carrier-protein] reductase FabG"/>
    <property type="match status" value="1"/>
</dbReference>
<evidence type="ECO:0000256" key="5">
    <source>
        <dbReference type="ARBA" id="ARBA00022832"/>
    </source>
</evidence>
<dbReference type="InterPro" id="IPR020904">
    <property type="entry name" value="Sc_DH/Rdtase_CS"/>
</dbReference>
<evidence type="ECO:0000256" key="6">
    <source>
        <dbReference type="ARBA" id="ARBA00022857"/>
    </source>
</evidence>
<protein>
    <recommendedName>
        <fullName evidence="13">3-oxoacyl-[acyl-carrier-protein] reductase</fullName>
        <ecNumber evidence="13">1.1.1.100</ecNumber>
    </recommendedName>
</protein>
<dbReference type="PANTHER" id="PTHR42879:SF2">
    <property type="entry name" value="3-OXOACYL-[ACYL-CARRIER-PROTEIN] REDUCTASE FABG"/>
    <property type="match status" value="1"/>
</dbReference>
<dbReference type="UniPathway" id="UPA00094"/>
<keyword evidence="9 13" id="KW-0275">Fatty acid biosynthesis</keyword>
<dbReference type="SUPFAM" id="SSF51735">
    <property type="entry name" value="NAD(P)-binding Rossmann-fold domains"/>
    <property type="match status" value="1"/>
</dbReference>
<evidence type="ECO:0000259" key="14">
    <source>
        <dbReference type="SMART" id="SM00822"/>
    </source>
</evidence>
<dbReference type="NCBIfam" id="NF047420">
    <property type="entry name" value="EF_P_mod_YmfI"/>
    <property type="match status" value="1"/>
</dbReference>
<dbReference type="InterPro" id="IPR036291">
    <property type="entry name" value="NAD(P)-bd_dom_sf"/>
</dbReference>